<evidence type="ECO:0000313" key="4">
    <source>
        <dbReference type="EMBL" id="CAE0412191.1"/>
    </source>
</evidence>
<proteinExistence type="predicted"/>
<keyword evidence="2" id="KW-1133">Transmembrane helix</keyword>
<dbReference type="GO" id="GO:0005886">
    <property type="term" value="C:plasma membrane"/>
    <property type="evidence" value="ECO:0007669"/>
    <property type="project" value="TreeGrafter"/>
</dbReference>
<dbReference type="GO" id="GO:0005794">
    <property type="term" value="C:Golgi apparatus"/>
    <property type="evidence" value="ECO:0007669"/>
    <property type="project" value="TreeGrafter"/>
</dbReference>
<dbReference type="PANTHER" id="PTHR34009:SF2">
    <property type="entry name" value="PROTEIN STAR"/>
    <property type="match status" value="1"/>
</dbReference>
<sequence length="329" mass="36364">MVRPERRTLSGARQGASWTTSVGMLASGLVMGSLLTYLWWVAPGDTTATLASNSLLLTNVGGGNPGPPTTSSSSSATTSNLRTSLTNTIQTTSSEGWHPIHVFYGKEEGLRLDPSKQWFAQVHQDEIVIDLLGPNGYFIDLAANDAKELSNTVALEKHGWNGLCVEPNPIYWYDLSHRKCTVVGALVGGPTVEKVSVKFRGVFGGILGKMDEKLANRKKEPDAAKEERYTAPFHEVLREYNVPSLIDYLSLDVEGAEFLIMQHFPFEEYTIKVLTVERPSAELKALLEQHGYIMLKQLAWWGETLWAHTSTGLTPNHPKIVKIPTDEKK</sequence>
<feature type="region of interest" description="Disordered" evidence="1">
    <location>
        <begin position="61"/>
        <end position="81"/>
    </location>
</feature>
<feature type="domain" description="Methyltransferase FkbM" evidence="3">
    <location>
        <begin position="141"/>
        <end position="293"/>
    </location>
</feature>
<dbReference type="GO" id="GO:0031902">
    <property type="term" value="C:late endosome membrane"/>
    <property type="evidence" value="ECO:0007669"/>
    <property type="project" value="TreeGrafter"/>
</dbReference>
<dbReference type="Pfam" id="PF05050">
    <property type="entry name" value="Methyltransf_21"/>
    <property type="match status" value="1"/>
</dbReference>
<dbReference type="InterPro" id="IPR006342">
    <property type="entry name" value="FkbM_mtfrase"/>
</dbReference>
<name>A0A7S3P8X3_9STRA</name>
<dbReference type="AlphaFoldDB" id="A0A7S3P8X3"/>
<dbReference type="GO" id="GO:0006888">
    <property type="term" value="P:endoplasmic reticulum to Golgi vesicle-mediated transport"/>
    <property type="evidence" value="ECO:0007669"/>
    <property type="project" value="TreeGrafter"/>
</dbReference>
<keyword evidence="2" id="KW-0812">Transmembrane</keyword>
<feature type="transmembrane region" description="Helical" evidence="2">
    <location>
        <begin position="21"/>
        <end position="40"/>
    </location>
</feature>
<dbReference type="InterPro" id="IPR029063">
    <property type="entry name" value="SAM-dependent_MTases_sf"/>
</dbReference>
<organism evidence="4">
    <name type="scientific">Amphora coffeiformis</name>
    <dbReference type="NCBI Taxonomy" id="265554"/>
    <lineage>
        <taxon>Eukaryota</taxon>
        <taxon>Sar</taxon>
        <taxon>Stramenopiles</taxon>
        <taxon>Ochrophyta</taxon>
        <taxon>Bacillariophyta</taxon>
        <taxon>Bacillariophyceae</taxon>
        <taxon>Bacillariophycidae</taxon>
        <taxon>Thalassiophysales</taxon>
        <taxon>Catenulaceae</taxon>
        <taxon>Amphora</taxon>
    </lineage>
</organism>
<evidence type="ECO:0000259" key="3">
    <source>
        <dbReference type="Pfam" id="PF05050"/>
    </source>
</evidence>
<evidence type="ECO:0000256" key="2">
    <source>
        <dbReference type="SAM" id="Phobius"/>
    </source>
</evidence>
<evidence type="ECO:0000256" key="1">
    <source>
        <dbReference type="SAM" id="MobiDB-lite"/>
    </source>
</evidence>
<dbReference type="GO" id="GO:0005789">
    <property type="term" value="C:endoplasmic reticulum membrane"/>
    <property type="evidence" value="ECO:0007669"/>
    <property type="project" value="TreeGrafter"/>
</dbReference>
<reference evidence="4" key="1">
    <citation type="submission" date="2021-01" db="EMBL/GenBank/DDBJ databases">
        <authorList>
            <person name="Corre E."/>
            <person name="Pelletier E."/>
            <person name="Niang G."/>
            <person name="Scheremetjew M."/>
            <person name="Finn R."/>
            <person name="Kale V."/>
            <person name="Holt S."/>
            <person name="Cochrane G."/>
            <person name="Meng A."/>
            <person name="Brown T."/>
            <person name="Cohen L."/>
        </authorList>
    </citation>
    <scope>NUCLEOTIDE SEQUENCE</scope>
    <source>
        <strain evidence="4">CCMP127</strain>
    </source>
</reference>
<dbReference type="EMBL" id="HBIM01011441">
    <property type="protein sequence ID" value="CAE0412191.1"/>
    <property type="molecule type" value="Transcribed_RNA"/>
</dbReference>
<feature type="compositionally biased region" description="Low complexity" evidence="1">
    <location>
        <begin position="69"/>
        <end position="81"/>
    </location>
</feature>
<protein>
    <recommendedName>
        <fullName evidence="3">Methyltransferase FkbM domain-containing protein</fullName>
    </recommendedName>
</protein>
<gene>
    <name evidence="4" type="ORF">ACOF00016_LOCUS9463</name>
</gene>
<dbReference type="Gene3D" id="3.40.50.150">
    <property type="entry name" value="Vaccinia Virus protein VP39"/>
    <property type="match status" value="1"/>
</dbReference>
<dbReference type="InterPro" id="IPR053202">
    <property type="entry name" value="EGF_Rcpt_Signaling_Reg"/>
</dbReference>
<dbReference type="PANTHER" id="PTHR34009">
    <property type="entry name" value="PROTEIN STAR"/>
    <property type="match status" value="1"/>
</dbReference>
<accession>A0A7S3P8X3</accession>
<keyword evidence="2" id="KW-0472">Membrane</keyword>
<dbReference type="GO" id="GO:0016197">
    <property type="term" value="P:endosomal transport"/>
    <property type="evidence" value="ECO:0007669"/>
    <property type="project" value="TreeGrafter"/>
</dbReference>